<dbReference type="AlphaFoldDB" id="A0A1X1A2X8"/>
<dbReference type="GO" id="GO:0016787">
    <property type="term" value="F:hydrolase activity"/>
    <property type="evidence" value="ECO:0007669"/>
    <property type="project" value="UniProtKB-KW"/>
</dbReference>
<feature type="domain" description="Glycosyl transferase family 28 C-terminal" evidence="3">
    <location>
        <begin position="210"/>
        <end position="339"/>
    </location>
</feature>
<dbReference type="NCBIfam" id="TIGR03590">
    <property type="entry name" value="PseG"/>
    <property type="match status" value="1"/>
</dbReference>
<feature type="binding site" evidence="2">
    <location>
        <position position="169"/>
    </location>
    <ligand>
        <name>substrate</name>
    </ligand>
</feature>
<dbReference type="GO" id="GO:0016758">
    <property type="term" value="F:hexosyltransferase activity"/>
    <property type="evidence" value="ECO:0007669"/>
    <property type="project" value="InterPro"/>
</dbReference>
<evidence type="ECO:0000256" key="1">
    <source>
        <dbReference type="PIRSR" id="PIRSR620023-1"/>
    </source>
</evidence>
<name>A0A1X1A2X8_PSEPU</name>
<dbReference type="RefSeq" id="WP_084854927.1">
    <property type="nucleotide sequence ID" value="NZ_NBWC01000007.1"/>
</dbReference>
<dbReference type="PANTHER" id="PTHR21015:SF22">
    <property type="entry name" value="GLYCOSYLTRANSFERASE"/>
    <property type="match status" value="1"/>
</dbReference>
<organism evidence="4 5">
    <name type="scientific">Pseudomonas putida</name>
    <name type="common">Arthrobacter siderocapsulatus</name>
    <dbReference type="NCBI Taxonomy" id="303"/>
    <lineage>
        <taxon>Bacteria</taxon>
        <taxon>Pseudomonadati</taxon>
        <taxon>Pseudomonadota</taxon>
        <taxon>Gammaproteobacteria</taxon>
        <taxon>Pseudomonadales</taxon>
        <taxon>Pseudomonadaceae</taxon>
        <taxon>Pseudomonas</taxon>
    </lineage>
</organism>
<dbReference type="Pfam" id="PF04101">
    <property type="entry name" value="Glyco_tran_28_C"/>
    <property type="match status" value="1"/>
</dbReference>
<dbReference type="EMBL" id="NBWC01000007">
    <property type="protein sequence ID" value="ORL66212.1"/>
    <property type="molecule type" value="Genomic_DNA"/>
</dbReference>
<feature type="active site" description="Proton acceptor" evidence="1">
    <location>
        <position position="17"/>
    </location>
</feature>
<dbReference type="Gene3D" id="3.40.50.2000">
    <property type="entry name" value="Glycogen Phosphorylase B"/>
    <property type="match status" value="1"/>
</dbReference>
<dbReference type="InterPro" id="IPR007235">
    <property type="entry name" value="Glyco_trans_28_C"/>
</dbReference>
<accession>A0A1X1A2X8</accession>
<dbReference type="SUPFAM" id="SSF53756">
    <property type="entry name" value="UDP-Glycosyltransferase/glycogen phosphorylase"/>
    <property type="match status" value="1"/>
</dbReference>
<evidence type="ECO:0000313" key="5">
    <source>
        <dbReference type="Proteomes" id="UP000193675"/>
    </source>
</evidence>
<dbReference type="OrthoDB" id="9788924at2"/>
<sequence>MNIVFRVDASLSIGSGHVMRCLTLARALRERGHQCMFICREHPGNLNATLELENFKVFRLPVDVCQDKELHHADWLGSSQEADAEICKKYISSLNADWLVVDHYALDFRWEQRVNPNKYRVLVIDDLADRVHACDILLDQNLGKKEHHYAKLVDESCLVLTGPSNSLLRPEFANCREKSLERRKLGQLEEILITLGGVDVNNNTGLLLKALKECNLPKNVRIVVVMGATAPHIDEVRKIAEYSLWPMEVLCGIKDMAERMASADLAISAGGGTSWERCAVGLPTLLVVMAENQKFASEALRAHGAAEIIDLSLPLESQLCAALHKLQNPKALKEMSDAAAKICDGSGILNIIEALECFPKKQ</sequence>
<dbReference type="Gene3D" id="3.40.50.11190">
    <property type="match status" value="1"/>
</dbReference>
<protein>
    <submittedName>
        <fullName evidence="4">UDP-2,4-diacetamido-2,4, 6-trideoxy-beta-L-altropyranose hydrolase</fullName>
    </submittedName>
</protein>
<dbReference type="PANTHER" id="PTHR21015">
    <property type="entry name" value="UDP-N-ACETYLGLUCOSAMINE--N-ACETYLMURAMYL-(PENTAPEPTIDE) PYROPHOSPHORYL-UNDECAPRENOL N-ACETYLGLUCOSAMINE TRANSFERASE 1"/>
    <property type="match status" value="1"/>
</dbReference>
<comment type="caution">
    <text evidence="4">The sequence shown here is derived from an EMBL/GenBank/DDBJ whole genome shotgun (WGS) entry which is preliminary data.</text>
</comment>
<gene>
    <name evidence="4" type="ORF">B7H17_05520</name>
</gene>
<keyword evidence="4" id="KW-0378">Hydrolase</keyword>
<dbReference type="InterPro" id="IPR020023">
    <property type="entry name" value="PseG"/>
</dbReference>
<proteinExistence type="predicted"/>
<evidence type="ECO:0000256" key="2">
    <source>
        <dbReference type="PIRSR" id="PIRSR620023-2"/>
    </source>
</evidence>
<evidence type="ECO:0000259" key="3">
    <source>
        <dbReference type="Pfam" id="PF04101"/>
    </source>
</evidence>
<reference evidence="4 5" key="1">
    <citation type="submission" date="2017-04" db="EMBL/GenBank/DDBJ databases">
        <title>Presence of VIM-2 positive Pseudomonas species in chickens and their surrounding environment.</title>
        <authorList>
            <person name="Zhang R."/>
        </authorList>
    </citation>
    <scope>NUCLEOTIDE SEQUENCE [LARGE SCALE GENOMIC DNA]</scope>
    <source>
        <strain evidence="4 5">DZ-C18</strain>
    </source>
</reference>
<evidence type="ECO:0000313" key="4">
    <source>
        <dbReference type="EMBL" id="ORL66212.1"/>
    </source>
</evidence>
<feature type="binding site" evidence="2">
    <location>
        <position position="276"/>
    </location>
    <ligand>
        <name>substrate</name>
    </ligand>
</feature>
<dbReference type="Proteomes" id="UP000193675">
    <property type="component" value="Unassembled WGS sequence"/>
</dbReference>